<dbReference type="EC" id="6.2.1.1" evidence="2"/>
<feature type="domain" description="AMP-dependent synthetase/ligase" evidence="7">
    <location>
        <begin position="87"/>
        <end position="477"/>
    </location>
</feature>
<evidence type="ECO:0000313" key="10">
    <source>
        <dbReference type="EMBL" id="GLH69336.1"/>
    </source>
</evidence>
<comment type="similarity">
    <text evidence="1">Belongs to the ATP-dependent AMP-binding enzyme family.</text>
</comment>
<gene>
    <name evidence="10" type="ORF">GETHPA_08690</name>
</gene>
<protein>
    <recommendedName>
        <fullName evidence="2">acetate--CoA ligase</fullName>
        <ecNumber evidence="2">6.2.1.1</ecNumber>
    </recommendedName>
</protein>
<dbReference type="Pfam" id="PF00501">
    <property type="entry name" value="AMP-binding"/>
    <property type="match status" value="1"/>
</dbReference>
<dbReference type="InterPro" id="IPR000873">
    <property type="entry name" value="AMP-dep_synth/lig_dom"/>
</dbReference>
<dbReference type="Gene3D" id="3.40.50.12780">
    <property type="entry name" value="N-terminal domain of ligase-like"/>
    <property type="match status" value="1"/>
</dbReference>
<dbReference type="InterPro" id="IPR045851">
    <property type="entry name" value="AMP-bd_C_sf"/>
</dbReference>
<keyword evidence="11" id="KW-1185">Reference proteome</keyword>
<feature type="domain" description="Acetyl-coenzyme A synthetase N-terminal" evidence="9">
    <location>
        <begin position="37"/>
        <end position="85"/>
    </location>
</feature>
<evidence type="ECO:0000256" key="1">
    <source>
        <dbReference type="ARBA" id="ARBA00006432"/>
    </source>
</evidence>
<dbReference type="InterPro" id="IPR032387">
    <property type="entry name" value="ACAS_N"/>
</dbReference>
<accession>A0ABQ5Q4J0</accession>
<dbReference type="PANTHER" id="PTHR24095:SF14">
    <property type="entry name" value="ACETYL-COENZYME A SYNTHETASE 1"/>
    <property type="match status" value="1"/>
</dbReference>
<keyword evidence="4" id="KW-0547">Nucleotide-binding</keyword>
<sequence length="647" mass="70313">MSHAAAPIYADKPLIPPTPALRAQAPMSPDAAVAYLSEARRNPEGYWAGIAGELEWLHPWDSVLEGGFPDFRYFPGALGNVSVNCVDRHARAHPDKVAIHWEREDGVRETWTYARLLDAVARFANVLRTLGVRKGDRVGIYMANIPEAFVACHACYRIGAIYGVIFAGFSAQAVRERLVDAQPRVVVAADASVRRGKRVPLMETLDVAMEGLASIETVVVVHRMGGEVPMTSGRDRWYGDLMAVASPVCPPEPMEANEPGFIIHTSGTSAKPKGLIHAGLGFLVGVYANTRWSLLPQPDDVLWCTADVGWLTFPIWALVGGLANGATLVAYEGALDWPDPGHFYEVLERLRVSKLFTAPTALRMFRRAGDAWLRGRDLSRLTLISCVGEPLDPDTWYWSRDVLCGGRIFFNNTYGQTETGTGWTSSMVGMTPTKPGSCGHPLPGYQAEVVDESGHPLPAGALGVLTLTAPFPSLVRGVWGDPARYKATYFSRFPGRYNSFDAAILDPDGQVWVTGRVDDVINVAAHRIGTMEVEAALIGHPAVSEAAVVGVPDPVKGEVPLAFVILRGGVQATPGLEDELVRRVADELGAFARPHRVILTPTLPRTRSGKIMRRLLRDMVREGQVTGDLSALENPEAIDLVRGLLRG</sequence>
<keyword evidence="6" id="KW-0007">Acetylation</keyword>
<dbReference type="NCBIfam" id="NF001208">
    <property type="entry name" value="PRK00174.1"/>
    <property type="match status" value="1"/>
</dbReference>
<dbReference type="InterPro" id="IPR042099">
    <property type="entry name" value="ANL_N_sf"/>
</dbReference>
<dbReference type="Proteomes" id="UP001165089">
    <property type="component" value="Unassembled WGS sequence"/>
</dbReference>
<dbReference type="Pfam" id="PF16177">
    <property type="entry name" value="ACAS_N"/>
    <property type="match status" value="1"/>
</dbReference>
<comment type="caution">
    <text evidence="10">The sequence shown here is derived from an EMBL/GenBank/DDBJ whole genome shotgun (WGS) entry which is preliminary data.</text>
</comment>
<evidence type="ECO:0000259" key="7">
    <source>
        <dbReference type="Pfam" id="PF00501"/>
    </source>
</evidence>
<dbReference type="SUPFAM" id="SSF56801">
    <property type="entry name" value="Acetyl-CoA synthetase-like"/>
    <property type="match status" value="1"/>
</dbReference>
<evidence type="ECO:0000256" key="3">
    <source>
        <dbReference type="ARBA" id="ARBA00022598"/>
    </source>
</evidence>
<evidence type="ECO:0000256" key="2">
    <source>
        <dbReference type="ARBA" id="ARBA00013275"/>
    </source>
</evidence>
<dbReference type="InterPro" id="IPR025110">
    <property type="entry name" value="AMP-bd_C"/>
</dbReference>
<dbReference type="RefSeq" id="WP_285723333.1">
    <property type="nucleotide sequence ID" value="NZ_BSDD01000001.1"/>
</dbReference>
<evidence type="ECO:0000259" key="8">
    <source>
        <dbReference type="Pfam" id="PF13193"/>
    </source>
</evidence>
<dbReference type="Pfam" id="PF13193">
    <property type="entry name" value="AMP-binding_C"/>
    <property type="match status" value="1"/>
</dbReference>
<keyword evidence="5" id="KW-0067">ATP-binding</keyword>
<evidence type="ECO:0000313" key="11">
    <source>
        <dbReference type="Proteomes" id="UP001165089"/>
    </source>
</evidence>
<dbReference type="PANTHER" id="PTHR24095">
    <property type="entry name" value="ACETYL-COENZYME A SYNTHETASE"/>
    <property type="match status" value="1"/>
</dbReference>
<evidence type="ECO:0000256" key="5">
    <source>
        <dbReference type="ARBA" id="ARBA00022840"/>
    </source>
</evidence>
<evidence type="ECO:0000256" key="4">
    <source>
        <dbReference type="ARBA" id="ARBA00022741"/>
    </source>
</evidence>
<feature type="domain" description="AMP-binding enzyme C-terminal" evidence="8">
    <location>
        <begin position="532"/>
        <end position="610"/>
    </location>
</feature>
<proteinExistence type="inferred from homology"/>
<keyword evidence="3" id="KW-0436">Ligase</keyword>
<name>A0ABQ5Q4J0_9BACT</name>
<evidence type="ECO:0000259" key="9">
    <source>
        <dbReference type="Pfam" id="PF16177"/>
    </source>
</evidence>
<organism evidence="10 11">
    <name type="scientific">Geothrix rubra</name>
    <dbReference type="NCBI Taxonomy" id="2927977"/>
    <lineage>
        <taxon>Bacteria</taxon>
        <taxon>Pseudomonadati</taxon>
        <taxon>Acidobacteriota</taxon>
        <taxon>Holophagae</taxon>
        <taxon>Holophagales</taxon>
        <taxon>Holophagaceae</taxon>
        <taxon>Geothrix</taxon>
    </lineage>
</organism>
<dbReference type="EMBL" id="BSDD01000001">
    <property type="protein sequence ID" value="GLH69336.1"/>
    <property type="molecule type" value="Genomic_DNA"/>
</dbReference>
<reference evidence="10 11" key="1">
    <citation type="journal article" date="2023" name="Antonie Van Leeuwenhoek">
        <title>Mesoterricola silvestris gen. nov., sp. nov., Mesoterricola sediminis sp. nov., Geothrix oryzae sp. nov., Geothrix edaphica sp. nov., Geothrix rubra sp. nov., and Geothrix limicola sp. nov., six novel members of Acidobacteriota isolated from soils.</title>
        <authorList>
            <person name="Itoh H."/>
            <person name="Sugisawa Y."/>
            <person name="Mise K."/>
            <person name="Xu Z."/>
            <person name="Kuniyasu M."/>
            <person name="Ushijima N."/>
            <person name="Kawano K."/>
            <person name="Kobayashi E."/>
            <person name="Shiratori Y."/>
            <person name="Masuda Y."/>
            <person name="Senoo K."/>
        </authorList>
    </citation>
    <scope>NUCLEOTIDE SEQUENCE [LARGE SCALE GENOMIC DNA]</scope>
    <source>
        <strain evidence="10 11">Red803</strain>
    </source>
</reference>
<dbReference type="Gene3D" id="3.30.300.30">
    <property type="match status" value="1"/>
</dbReference>
<evidence type="ECO:0000256" key="6">
    <source>
        <dbReference type="ARBA" id="ARBA00022990"/>
    </source>
</evidence>